<evidence type="ECO:0000313" key="8">
    <source>
        <dbReference type="Proteomes" id="UP000033423"/>
    </source>
</evidence>
<keyword evidence="8" id="KW-1185">Reference proteome</keyword>
<keyword evidence="7" id="KW-0966">Cell projection</keyword>
<organism evidence="7 8">
    <name type="scientific">Candidatus Magnetobacterium bavaricum</name>
    <dbReference type="NCBI Taxonomy" id="29290"/>
    <lineage>
        <taxon>Bacteria</taxon>
        <taxon>Pseudomonadati</taxon>
        <taxon>Nitrospirota</taxon>
        <taxon>Thermodesulfovibrionia</taxon>
        <taxon>Thermodesulfovibrionales</taxon>
        <taxon>Candidatus Magnetobacteriaceae</taxon>
        <taxon>Candidatus Magnetobacterium</taxon>
    </lineage>
</organism>
<gene>
    <name evidence="7" type="ORF">MBAV_003556</name>
</gene>
<dbReference type="InterPro" id="IPR001492">
    <property type="entry name" value="Flagellin"/>
</dbReference>
<keyword evidence="7" id="KW-0282">Flagellum</keyword>
<dbReference type="GO" id="GO:0005198">
    <property type="term" value="F:structural molecule activity"/>
    <property type="evidence" value="ECO:0007669"/>
    <property type="project" value="UniProtKB-UniRule"/>
</dbReference>
<comment type="similarity">
    <text evidence="1 3">Belongs to the bacterial flagellin family.</text>
</comment>
<dbReference type="InterPro" id="IPR046358">
    <property type="entry name" value="Flagellin_C"/>
</dbReference>
<dbReference type="GO" id="GO:0009288">
    <property type="term" value="C:bacterial-type flagellum"/>
    <property type="evidence" value="ECO:0007669"/>
    <property type="project" value="UniProtKB-SubCell"/>
</dbReference>
<accession>A0A0F3GQR6</accession>
<dbReference type="InterPro" id="IPR001029">
    <property type="entry name" value="Flagellin_N"/>
</dbReference>
<dbReference type="SUPFAM" id="SSF64518">
    <property type="entry name" value="Phase 1 flagellin"/>
    <property type="match status" value="1"/>
</dbReference>
<evidence type="ECO:0000259" key="6">
    <source>
        <dbReference type="Pfam" id="PF00700"/>
    </source>
</evidence>
<dbReference type="PRINTS" id="PR00207">
    <property type="entry name" value="FLAGELLIN"/>
</dbReference>
<evidence type="ECO:0000313" key="7">
    <source>
        <dbReference type="EMBL" id="KJU84255.1"/>
    </source>
</evidence>
<feature type="compositionally biased region" description="Low complexity" evidence="4">
    <location>
        <begin position="186"/>
        <end position="202"/>
    </location>
</feature>
<comment type="function">
    <text evidence="3">Flagellin is the subunit protein which polymerizes to form the filaments of bacterial flagella.</text>
</comment>
<proteinExistence type="inferred from homology"/>
<dbReference type="EMBL" id="LACI01001550">
    <property type="protein sequence ID" value="KJU84255.1"/>
    <property type="molecule type" value="Genomic_DNA"/>
</dbReference>
<evidence type="ECO:0000256" key="4">
    <source>
        <dbReference type="SAM" id="MobiDB-lite"/>
    </source>
</evidence>
<name>A0A0F3GQR6_9BACT</name>
<dbReference type="AlphaFoldDB" id="A0A0F3GQR6"/>
<dbReference type="PANTHER" id="PTHR42792:SF2">
    <property type="entry name" value="FLAGELLIN"/>
    <property type="match status" value="1"/>
</dbReference>
<keyword evidence="7" id="KW-0969">Cilium</keyword>
<dbReference type="GO" id="GO:0005576">
    <property type="term" value="C:extracellular region"/>
    <property type="evidence" value="ECO:0007669"/>
    <property type="project" value="UniProtKB-SubCell"/>
</dbReference>
<feature type="domain" description="Flagellin N-terminal" evidence="5">
    <location>
        <begin position="9"/>
        <end position="146"/>
    </location>
</feature>
<evidence type="ECO:0000256" key="1">
    <source>
        <dbReference type="ARBA" id="ARBA00005709"/>
    </source>
</evidence>
<reference evidence="7 8" key="1">
    <citation type="submission" date="2015-02" db="EMBL/GenBank/DDBJ databases">
        <title>Single-cell genomics of uncultivated deep-branching MTB reveals a conserved set of magnetosome genes.</title>
        <authorList>
            <person name="Kolinko S."/>
            <person name="Richter M."/>
            <person name="Glockner F.O."/>
            <person name="Brachmann A."/>
            <person name="Schuler D."/>
        </authorList>
    </citation>
    <scope>NUCLEOTIDE SEQUENCE [LARGE SCALE GENOMIC DNA]</scope>
    <source>
        <strain evidence="7">TM-1</strain>
    </source>
</reference>
<dbReference type="Proteomes" id="UP000033423">
    <property type="component" value="Unassembled WGS sequence"/>
</dbReference>
<keyword evidence="3" id="KW-0964">Secreted</keyword>
<evidence type="ECO:0000256" key="2">
    <source>
        <dbReference type="ARBA" id="ARBA00023143"/>
    </source>
</evidence>
<comment type="caution">
    <text evidence="7">The sequence shown here is derived from an EMBL/GenBank/DDBJ whole genome shotgun (WGS) entry which is preliminary data.</text>
</comment>
<dbReference type="Pfam" id="PF00669">
    <property type="entry name" value="Flagellin_N"/>
    <property type="match status" value="1"/>
</dbReference>
<comment type="subcellular location">
    <subcellularLocation>
        <location evidence="3">Secreted</location>
    </subcellularLocation>
    <subcellularLocation>
        <location evidence="3">Bacterial flagellum</location>
    </subcellularLocation>
</comment>
<dbReference type="PANTHER" id="PTHR42792">
    <property type="entry name" value="FLAGELLIN"/>
    <property type="match status" value="1"/>
</dbReference>
<evidence type="ECO:0000256" key="3">
    <source>
        <dbReference type="RuleBase" id="RU362073"/>
    </source>
</evidence>
<dbReference type="Pfam" id="PF00700">
    <property type="entry name" value="Flagellin_C"/>
    <property type="match status" value="1"/>
</dbReference>
<feature type="region of interest" description="Disordered" evidence="4">
    <location>
        <begin position="185"/>
        <end position="204"/>
    </location>
</feature>
<keyword evidence="2 3" id="KW-0975">Bacterial flagellum</keyword>
<feature type="domain" description="Flagellin C-terminal" evidence="6">
    <location>
        <begin position="212"/>
        <end position="296"/>
    </location>
</feature>
<sequence>MEVDMGISINTNMPSINAQNSLQKIQSALPKIMGQLSSGYQINSAADNAAGLAIATTMNSDVRAFAVSINNANDGMSMVQTADGAMSNINDTLQDVRALALQAQSGQYNTEDVKNMQEQADALLSSIDTTATQTSFNEQKLLDGSFSKSIFIGTGPEDKSIKVDVGNMQISSLGSDSNANLASVMSPQAAQQAGQSNGGQASLETNPSQAVNIIDAAMNTVNSERSKLGALSNRFESSVNNLSTTSVNTQAAVSRIMDTDYAQATSDLQKNLIKNNATISMLAQANVQPQNSIRLLMPWGS</sequence>
<evidence type="ECO:0000259" key="5">
    <source>
        <dbReference type="Pfam" id="PF00669"/>
    </source>
</evidence>
<dbReference type="Gene3D" id="1.20.1330.10">
    <property type="entry name" value="f41 fragment of flagellin, N-terminal domain"/>
    <property type="match status" value="1"/>
</dbReference>
<protein>
    <recommendedName>
        <fullName evidence="3">Flagellin</fullName>
    </recommendedName>
</protein>